<dbReference type="GO" id="GO:0000272">
    <property type="term" value="P:polysaccharide catabolic process"/>
    <property type="evidence" value="ECO:0007669"/>
    <property type="project" value="UniProtKB-KW"/>
</dbReference>
<dbReference type="GO" id="GO:0006032">
    <property type="term" value="P:chitin catabolic process"/>
    <property type="evidence" value="ECO:0007669"/>
    <property type="project" value="UniProtKB-KW"/>
</dbReference>
<name>A0A1C7N3K7_9FUNG</name>
<dbReference type="InterPro" id="IPR050314">
    <property type="entry name" value="Glycosyl_Hydrlase_18"/>
</dbReference>
<feature type="domain" description="GH18" evidence="10">
    <location>
        <begin position="54"/>
        <end position="408"/>
    </location>
</feature>
<evidence type="ECO:0000256" key="6">
    <source>
        <dbReference type="ARBA" id="ARBA00023326"/>
    </source>
</evidence>
<dbReference type="STRING" id="101091.A0A1C7N3K7"/>
<evidence type="ECO:0000256" key="2">
    <source>
        <dbReference type="ARBA" id="ARBA00022801"/>
    </source>
</evidence>
<dbReference type="GO" id="GO:0008843">
    <property type="term" value="F:endochitinase activity"/>
    <property type="evidence" value="ECO:0007669"/>
    <property type="project" value="UniProtKB-EC"/>
</dbReference>
<comment type="similarity">
    <text evidence="8">Belongs to the glycosyl hydrolase 18 family.</text>
</comment>
<dbReference type="GO" id="GO:0008061">
    <property type="term" value="F:chitin binding"/>
    <property type="evidence" value="ECO:0007669"/>
    <property type="project" value="InterPro"/>
</dbReference>
<dbReference type="GO" id="GO:0005576">
    <property type="term" value="C:extracellular region"/>
    <property type="evidence" value="ECO:0007669"/>
    <property type="project" value="TreeGrafter"/>
</dbReference>
<keyword evidence="3" id="KW-0146">Chitin degradation</keyword>
<dbReference type="EMBL" id="LUGH01000630">
    <property type="protein sequence ID" value="OBZ83627.1"/>
    <property type="molecule type" value="Genomic_DNA"/>
</dbReference>
<keyword evidence="9" id="KW-0472">Membrane</keyword>
<dbReference type="PANTHER" id="PTHR11177:SF317">
    <property type="entry name" value="CHITINASE 12-RELATED"/>
    <property type="match status" value="1"/>
</dbReference>
<dbReference type="CDD" id="cd06548">
    <property type="entry name" value="GH18_chitinase"/>
    <property type="match status" value="1"/>
</dbReference>
<dbReference type="SMART" id="SM00636">
    <property type="entry name" value="Glyco_18"/>
    <property type="match status" value="1"/>
</dbReference>
<gene>
    <name evidence="11" type="primary">chiB_0</name>
    <name evidence="11" type="ORF">A0J61_08328</name>
</gene>
<dbReference type="OrthoDB" id="76388at2759"/>
<dbReference type="Gene3D" id="3.20.20.80">
    <property type="entry name" value="Glycosidases"/>
    <property type="match status" value="1"/>
</dbReference>
<organism evidence="11 12">
    <name type="scientific">Choanephora cucurbitarum</name>
    <dbReference type="NCBI Taxonomy" id="101091"/>
    <lineage>
        <taxon>Eukaryota</taxon>
        <taxon>Fungi</taxon>
        <taxon>Fungi incertae sedis</taxon>
        <taxon>Mucoromycota</taxon>
        <taxon>Mucoromycotina</taxon>
        <taxon>Mucoromycetes</taxon>
        <taxon>Mucorales</taxon>
        <taxon>Mucorineae</taxon>
        <taxon>Choanephoraceae</taxon>
        <taxon>Choanephoroideae</taxon>
        <taxon>Choanephora</taxon>
    </lineage>
</organism>
<keyword evidence="5 7" id="KW-0326">Glycosidase</keyword>
<keyword evidence="12" id="KW-1185">Reference proteome</keyword>
<keyword evidence="4" id="KW-0119">Carbohydrate metabolism</keyword>
<dbReference type="PANTHER" id="PTHR11177">
    <property type="entry name" value="CHITINASE"/>
    <property type="match status" value="1"/>
</dbReference>
<dbReference type="InParanoid" id="A0A1C7N3K7"/>
<evidence type="ECO:0000256" key="5">
    <source>
        <dbReference type="ARBA" id="ARBA00023295"/>
    </source>
</evidence>
<sequence length="429" mass="48376">MFNFRSIARFAILTPIIVILLTIGWYQQAIEHSNIPETTLPIDEPSGSQPTESFVIAGYFINWGIYDRKYHVVDIQAKKLSHVLYAFANVNTDGTILLGTIDGKLDPWKENDQDLHGNFKQLNLLKQQNRHLKVSLSIGGYSWSGNFSNVAASPKSRATFTKTAISHLQNLGLDGIDIDWEFPKDSNDAENYVLLLKELRNALDEYQQKIDPTEEPFLLSVAMPCGPENYRILKLADMAKYVDLFYLMAYDFAGEWDQQTGHQSNLFGGSLNVNQAIDDYEKAGVPSKKLVMGMPAYGRGFSNTSPKPGSSYQGVPDGSWDRGSYDYKNLPQEGAEEYLDETNIASWSYNKHTKEFVTYDTPDVVRAKSEYIKKRHLGGGMFWELTADVPGDDPRSLVHTVYQVLGNQLDRSPNHIAFPLSHYNNIPHA</sequence>
<keyword evidence="2 7" id="KW-0378">Hydrolase</keyword>
<comment type="catalytic activity">
    <reaction evidence="1">
        <text>Random endo-hydrolysis of N-acetyl-beta-D-glucosaminide (1-&gt;4)-beta-linkages in chitin and chitodextrins.</text>
        <dbReference type="EC" id="3.2.1.14"/>
    </reaction>
</comment>
<dbReference type="Gene3D" id="3.10.50.10">
    <property type="match status" value="1"/>
</dbReference>
<keyword evidence="9" id="KW-1133">Transmembrane helix</keyword>
<evidence type="ECO:0000256" key="1">
    <source>
        <dbReference type="ARBA" id="ARBA00000822"/>
    </source>
</evidence>
<dbReference type="PROSITE" id="PS51910">
    <property type="entry name" value="GH18_2"/>
    <property type="match status" value="1"/>
</dbReference>
<dbReference type="SUPFAM" id="SSF51445">
    <property type="entry name" value="(Trans)glycosidases"/>
    <property type="match status" value="1"/>
</dbReference>
<protein>
    <submittedName>
        <fullName evidence="11">Endochitinase B</fullName>
    </submittedName>
</protein>
<evidence type="ECO:0000256" key="8">
    <source>
        <dbReference type="RuleBase" id="RU004453"/>
    </source>
</evidence>
<evidence type="ECO:0000256" key="7">
    <source>
        <dbReference type="RuleBase" id="RU000489"/>
    </source>
</evidence>
<evidence type="ECO:0000256" key="3">
    <source>
        <dbReference type="ARBA" id="ARBA00023024"/>
    </source>
</evidence>
<keyword evidence="9" id="KW-0812">Transmembrane</keyword>
<proteinExistence type="inferred from homology"/>
<dbReference type="InterPro" id="IPR001579">
    <property type="entry name" value="Glyco_hydro_18_chit_AS"/>
</dbReference>
<dbReference type="InterPro" id="IPR029070">
    <property type="entry name" value="Chitinase_insertion_sf"/>
</dbReference>
<dbReference type="AlphaFoldDB" id="A0A1C7N3K7"/>
<dbReference type="InterPro" id="IPR011583">
    <property type="entry name" value="Chitinase_II/V-like_cat"/>
</dbReference>
<dbReference type="Pfam" id="PF00704">
    <property type="entry name" value="Glyco_hydro_18"/>
    <property type="match status" value="1"/>
</dbReference>
<evidence type="ECO:0000256" key="9">
    <source>
        <dbReference type="SAM" id="Phobius"/>
    </source>
</evidence>
<comment type="caution">
    <text evidence="11">The sequence shown here is derived from an EMBL/GenBank/DDBJ whole genome shotgun (WGS) entry which is preliminary data.</text>
</comment>
<keyword evidence="6" id="KW-0624">Polysaccharide degradation</keyword>
<dbReference type="PROSITE" id="PS01095">
    <property type="entry name" value="GH18_1"/>
    <property type="match status" value="1"/>
</dbReference>
<dbReference type="SUPFAM" id="SSF54556">
    <property type="entry name" value="Chitinase insertion domain"/>
    <property type="match status" value="1"/>
</dbReference>
<evidence type="ECO:0000259" key="10">
    <source>
        <dbReference type="PROSITE" id="PS51910"/>
    </source>
</evidence>
<dbReference type="InterPro" id="IPR001223">
    <property type="entry name" value="Glyco_hydro18_cat"/>
</dbReference>
<evidence type="ECO:0000313" key="11">
    <source>
        <dbReference type="EMBL" id="OBZ83627.1"/>
    </source>
</evidence>
<evidence type="ECO:0000313" key="12">
    <source>
        <dbReference type="Proteomes" id="UP000093000"/>
    </source>
</evidence>
<dbReference type="Proteomes" id="UP000093000">
    <property type="component" value="Unassembled WGS sequence"/>
</dbReference>
<accession>A0A1C7N3K7</accession>
<evidence type="ECO:0000256" key="4">
    <source>
        <dbReference type="ARBA" id="ARBA00023277"/>
    </source>
</evidence>
<dbReference type="InterPro" id="IPR017853">
    <property type="entry name" value="GH"/>
</dbReference>
<reference evidence="11 12" key="1">
    <citation type="submission" date="2016-03" db="EMBL/GenBank/DDBJ databases">
        <title>Choanephora cucurbitarum.</title>
        <authorList>
            <person name="Min B."/>
            <person name="Park H."/>
            <person name="Park J.-H."/>
            <person name="Shin H.-D."/>
            <person name="Choi I.-G."/>
        </authorList>
    </citation>
    <scope>NUCLEOTIDE SEQUENCE [LARGE SCALE GENOMIC DNA]</scope>
    <source>
        <strain evidence="11 12">KUS-F28377</strain>
    </source>
</reference>
<feature type="transmembrane region" description="Helical" evidence="9">
    <location>
        <begin position="7"/>
        <end position="26"/>
    </location>
</feature>